<organism evidence="1">
    <name type="scientific">Lactobacillus helveticus CIRM-BIA 104</name>
    <dbReference type="NCBI Taxonomy" id="1226333"/>
    <lineage>
        <taxon>Bacteria</taxon>
        <taxon>Bacillati</taxon>
        <taxon>Bacillota</taxon>
        <taxon>Bacilli</taxon>
        <taxon>Lactobacillales</taxon>
        <taxon>Lactobacillaceae</taxon>
        <taxon>Lactobacillus</taxon>
    </lineage>
</organism>
<protein>
    <submittedName>
        <fullName evidence="1">Uncharacterized protein</fullName>
    </submittedName>
</protein>
<accession>U6FDK4</accession>
<name>U6FDK4_LACHE</name>
<gene>
    <name evidence="1" type="ORF">LHCIRMBIA104_01385</name>
</gene>
<evidence type="ECO:0000313" key="1">
    <source>
        <dbReference type="EMBL" id="CDI61389.1"/>
    </source>
</evidence>
<reference evidence="1" key="1">
    <citation type="submission" date="2013-09" db="EMBL/GenBank/DDBJ databases">
        <title>Draft Genome Sequence of five Lactobacillus helveticus strains CIRM-BIA 101T, 103, 104, 951 and 953 isolated from milk product.</title>
        <authorList>
            <person name="Valence F."/>
            <person name="Chuat V."/>
            <person name="Ma L."/>
            <person name="Creno S."/>
            <person name="Falentin H."/>
            <person name="Lortal S."/>
            <person name="Bizet C."/>
            <person name="Clermont D."/>
            <person name="Loux V."/>
            <person name="Bouchier C."/>
            <person name="Cousin S."/>
        </authorList>
    </citation>
    <scope>NUCLEOTIDE SEQUENCE [LARGE SCALE GENOMIC DNA]</scope>
    <source>
        <strain evidence="1">CIRM-BIA 104</strain>
    </source>
</reference>
<dbReference type="AlphaFoldDB" id="U6FDK4"/>
<dbReference type="EMBL" id="CBUL010000203">
    <property type="protein sequence ID" value="CDI61389.1"/>
    <property type="molecule type" value="Genomic_DNA"/>
</dbReference>
<dbReference type="Proteomes" id="UP000017247">
    <property type="component" value="Unassembled WGS sequence"/>
</dbReference>
<dbReference type="HOGENOM" id="CLU_3421023_0_0_9"/>
<proteinExistence type="predicted"/>
<sequence length="24" mass="2817">MVLRNAAAMNRIMFIGIIYMFVKL</sequence>
<comment type="caution">
    <text evidence="1">The sequence shown here is derived from an EMBL/GenBank/DDBJ whole genome shotgun (WGS) entry which is preliminary data.</text>
</comment>